<sequence>MLSKSFVVVIDERDDQLINDMEESIDSENKNPDGESAFSIEKMSSSEKKLSQQVVLRTVDNFQGEEADIIIISLVRNVKKVDDRECIGFLKSTNRSNVLLSRAKHGMFLLGNADLMERHSDFWKNVLKILRKRGQVGPGFPIVCAQHPYYKNNIYEASQFNEISPDGGCFEPCSQQLKCGHTCPYKCHSDDMQHIGVFCRKACTRLYPDCQHPCRNKMCGEDCGDCLWSIGDITLPCGHKNKNAKCHVSIFDFQCTEKCGERLSCGHSCMSTCFECQNLSKEAKQNPAFYSMGQIVRSNHGKCAQKCERNLFCGMATSFYVEFLLTLLFSTIYHLSISGHICKEECHVGRPCKPCKNSCNVSCMHSKCRLDCAEPCSICAE</sequence>
<dbReference type="InterPro" id="IPR041679">
    <property type="entry name" value="DNA2/NAM7-like_C"/>
</dbReference>
<feature type="region of interest" description="Disordered" evidence="1">
    <location>
        <begin position="22"/>
        <end position="42"/>
    </location>
</feature>
<evidence type="ECO:0000313" key="4">
    <source>
        <dbReference type="Proteomes" id="UP000266673"/>
    </source>
</evidence>
<dbReference type="PANTHER" id="PTHR10887:SF341">
    <property type="entry name" value="NFX1-TYPE ZINC FINGER-CONTAINING PROTEIN 1"/>
    <property type="match status" value="1"/>
</dbReference>
<dbReference type="STRING" id="44941.A0A397TUD3"/>
<feature type="non-terminal residue" evidence="3">
    <location>
        <position position="381"/>
    </location>
</feature>
<name>A0A397TUD3_9GLOM</name>
<evidence type="ECO:0000256" key="1">
    <source>
        <dbReference type="SAM" id="MobiDB-lite"/>
    </source>
</evidence>
<dbReference type="CDD" id="cd18808">
    <property type="entry name" value="SF1_C_Upf1"/>
    <property type="match status" value="1"/>
</dbReference>
<dbReference type="SUPFAM" id="SSF52540">
    <property type="entry name" value="P-loop containing nucleoside triphosphate hydrolases"/>
    <property type="match status" value="1"/>
</dbReference>
<dbReference type="Gene3D" id="3.40.50.300">
    <property type="entry name" value="P-loop containing nucleotide triphosphate hydrolases"/>
    <property type="match status" value="1"/>
</dbReference>
<dbReference type="EMBL" id="QKWP01005808">
    <property type="protein sequence ID" value="RIA99987.1"/>
    <property type="molecule type" value="Genomic_DNA"/>
</dbReference>
<organism evidence="3 4">
    <name type="scientific">Gigaspora rosea</name>
    <dbReference type="NCBI Taxonomy" id="44941"/>
    <lineage>
        <taxon>Eukaryota</taxon>
        <taxon>Fungi</taxon>
        <taxon>Fungi incertae sedis</taxon>
        <taxon>Mucoromycota</taxon>
        <taxon>Glomeromycotina</taxon>
        <taxon>Glomeromycetes</taxon>
        <taxon>Diversisporales</taxon>
        <taxon>Gigasporaceae</taxon>
        <taxon>Gigaspora</taxon>
    </lineage>
</organism>
<dbReference type="PANTHER" id="PTHR10887">
    <property type="entry name" value="DNA2/NAM7 HELICASE FAMILY"/>
    <property type="match status" value="1"/>
</dbReference>
<dbReference type="GO" id="GO:0031048">
    <property type="term" value="P:regulatory ncRNA-mediated heterochromatin formation"/>
    <property type="evidence" value="ECO:0007669"/>
    <property type="project" value="TreeGrafter"/>
</dbReference>
<accession>A0A397TUD3</accession>
<keyword evidence="4" id="KW-1185">Reference proteome</keyword>
<protein>
    <submittedName>
        <fullName evidence="3">AAA domain-containing protein</fullName>
    </submittedName>
</protein>
<reference evidence="3 4" key="1">
    <citation type="submission" date="2018-06" db="EMBL/GenBank/DDBJ databases">
        <title>Comparative genomics reveals the genomic features of Rhizophagus irregularis, R. cerebriforme, R. diaphanum and Gigaspora rosea, and their symbiotic lifestyle signature.</title>
        <authorList>
            <person name="Morin E."/>
            <person name="San Clemente H."/>
            <person name="Chen E.C.H."/>
            <person name="De La Providencia I."/>
            <person name="Hainaut M."/>
            <person name="Kuo A."/>
            <person name="Kohler A."/>
            <person name="Murat C."/>
            <person name="Tang N."/>
            <person name="Roy S."/>
            <person name="Loubradou J."/>
            <person name="Henrissat B."/>
            <person name="Grigoriev I.V."/>
            <person name="Corradi N."/>
            <person name="Roux C."/>
            <person name="Martin F.M."/>
        </authorList>
    </citation>
    <scope>NUCLEOTIDE SEQUENCE [LARGE SCALE GENOMIC DNA]</scope>
    <source>
        <strain evidence="3 4">DAOM 194757</strain>
    </source>
</reference>
<dbReference type="OrthoDB" id="2423195at2759"/>
<dbReference type="Proteomes" id="UP000266673">
    <property type="component" value="Unassembled WGS sequence"/>
</dbReference>
<dbReference type="GO" id="GO:0031380">
    <property type="term" value="C:nuclear RNA-directed RNA polymerase complex"/>
    <property type="evidence" value="ECO:0007669"/>
    <property type="project" value="TreeGrafter"/>
</dbReference>
<dbReference type="InterPro" id="IPR027417">
    <property type="entry name" value="P-loop_NTPase"/>
</dbReference>
<dbReference type="InterPro" id="IPR045055">
    <property type="entry name" value="DNA2/NAM7-like"/>
</dbReference>
<dbReference type="Pfam" id="PF13087">
    <property type="entry name" value="AAA_12"/>
    <property type="match status" value="1"/>
</dbReference>
<evidence type="ECO:0000259" key="2">
    <source>
        <dbReference type="Pfam" id="PF13087"/>
    </source>
</evidence>
<evidence type="ECO:0000313" key="3">
    <source>
        <dbReference type="EMBL" id="RIA99987.1"/>
    </source>
</evidence>
<comment type="caution">
    <text evidence="3">The sequence shown here is derived from an EMBL/GenBank/DDBJ whole genome shotgun (WGS) entry which is preliminary data.</text>
</comment>
<dbReference type="AlphaFoldDB" id="A0A397TUD3"/>
<gene>
    <name evidence="3" type="ORF">C2G38_2051962</name>
</gene>
<feature type="domain" description="DNA2/NAM7 helicase-like C-terminal" evidence="2">
    <location>
        <begin position="40"/>
        <end position="113"/>
    </location>
</feature>
<dbReference type="InterPro" id="IPR047187">
    <property type="entry name" value="SF1_C_Upf1"/>
</dbReference>
<proteinExistence type="predicted"/>